<proteinExistence type="predicted"/>
<sequence length="83" mass="9492">MHQASSPQGEMDRGRSQEETLICHTFDLDILTRTPRALSLDWHARCAGSSGESTMKVTDIEVHRIALPYVDWISYQLNHYYGP</sequence>
<name>A0A383D5M0_9ZZZZ</name>
<organism evidence="1">
    <name type="scientific">marine metagenome</name>
    <dbReference type="NCBI Taxonomy" id="408172"/>
    <lineage>
        <taxon>unclassified sequences</taxon>
        <taxon>metagenomes</taxon>
        <taxon>ecological metagenomes</taxon>
    </lineage>
</organism>
<accession>A0A383D5M0</accession>
<dbReference type="AlphaFoldDB" id="A0A383D5M0"/>
<protein>
    <submittedName>
        <fullName evidence="1">Uncharacterized protein</fullName>
    </submittedName>
</protein>
<gene>
    <name evidence="1" type="ORF">METZ01_LOCUS492413</name>
</gene>
<feature type="non-terminal residue" evidence="1">
    <location>
        <position position="83"/>
    </location>
</feature>
<dbReference type="EMBL" id="UINC01214360">
    <property type="protein sequence ID" value="SVE39559.1"/>
    <property type="molecule type" value="Genomic_DNA"/>
</dbReference>
<evidence type="ECO:0000313" key="1">
    <source>
        <dbReference type="EMBL" id="SVE39559.1"/>
    </source>
</evidence>
<reference evidence="1" key="1">
    <citation type="submission" date="2018-05" db="EMBL/GenBank/DDBJ databases">
        <authorList>
            <person name="Lanie J.A."/>
            <person name="Ng W.-L."/>
            <person name="Kazmierczak K.M."/>
            <person name="Andrzejewski T.M."/>
            <person name="Davidsen T.M."/>
            <person name="Wayne K.J."/>
            <person name="Tettelin H."/>
            <person name="Glass J.I."/>
            <person name="Rusch D."/>
            <person name="Podicherti R."/>
            <person name="Tsui H.-C.T."/>
            <person name="Winkler M.E."/>
        </authorList>
    </citation>
    <scope>NUCLEOTIDE SEQUENCE</scope>
</reference>